<keyword evidence="3" id="KW-1185">Reference proteome</keyword>
<dbReference type="Proteomes" id="UP000602510">
    <property type="component" value="Unassembled WGS sequence"/>
</dbReference>
<proteinExistence type="predicted"/>
<evidence type="ECO:0000313" key="2">
    <source>
        <dbReference type="EMBL" id="KAF4037571.1"/>
    </source>
</evidence>
<comment type="caution">
    <text evidence="2">The sequence shown here is derived from an EMBL/GenBank/DDBJ whole genome shotgun (WGS) entry which is preliminary data.</text>
</comment>
<dbReference type="EMBL" id="WSZM01000237">
    <property type="protein sequence ID" value="KAF4037571.1"/>
    <property type="molecule type" value="Genomic_DNA"/>
</dbReference>
<sequence length="83" mass="8905">MLEANTIEQMLDSGDELAAEVAVPSERELTDDARALKASNNNARVAKDTRVERVDECERVKDGSRATVNSSNLNGGLSEGTVL</sequence>
<name>A0A833TAL7_PHYIN</name>
<dbReference type="AlphaFoldDB" id="A0A833TAL7"/>
<evidence type="ECO:0000256" key="1">
    <source>
        <dbReference type="SAM" id="MobiDB-lite"/>
    </source>
</evidence>
<feature type="region of interest" description="Disordered" evidence="1">
    <location>
        <begin position="62"/>
        <end position="83"/>
    </location>
</feature>
<organism evidence="2 3">
    <name type="scientific">Phytophthora infestans</name>
    <name type="common">Potato late blight agent</name>
    <name type="synonym">Botrytis infestans</name>
    <dbReference type="NCBI Taxonomy" id="4787"/>
    <lineage>
        <taxon>Eukaryota</taxon>
        <taxon>Sar</taxon>
        <taxon>Stramenopiles</taxon>
        <taxon>Oomycota</taxon>
        <taxon>Peronosporomycetes</taxon>
        <taxon>Peronosporales</taxon>
        <taxon>Peronosporaceae</taxon>
        <taxon>Phytophthora</taxon>
    </lineage>
</organism>
<accession>A0A833TAL7</accession>
<reference evidence="2" key="1">
    <citation type="submission" date="2020-04" db="EMBL/GenBank/DDBJ databases">
        <title>Hybrid Assembly of Korean Phytophthora infestans isolates.</title>
        <authorList>
            <person name="Prokchorchik M."/>
            <person name="Lee Y."/>
            <person name="Seo J."/>
            <person name="Cho J.-H."/>
            <person name="Park Y.-E."/>
            <person name="Jang D.-C."/>
            <person name="Im J.-S."/>
            <person name="Choi J.-G."/>
            <person name="Park H.-J."/>
            <person name="Lee G.-B."/>
            <person name="Lee Y.-G."/>
            <person name="Hong S.-Y."/>
            <person name="Cho K."/>
            <person name="Sohn K.H."/>
        </authorList>
    </citation>
    <scope>NUCLEOTIDE SEQUENCE</scope>
    <source>
        <strain evidence="2">KR_1_A1</strain>
    </source>
</reference>
<gene>
    <name evidence="2" type="ORF">GN244_ATG10305</name>
</gene>
<feature type="compositionally biased region" description="Polar residues" evidence="1">
    <location>
        <begin position="66"/>
        <end position="75"/>
    </location>
</feature>
<protein>
    <submittedName>
        <fullName evidence="2">Uncharacterized protein</fullName>
    </submittedName>
</protein>
<evidence type="ECO:0000313" key="3">
    <source>
        <dbReference type="Proteomes" id="UP000602510"/>
    </source>
</evidence>